<gene>
    <name evidence="3" type="ordered locus">Acel_0376</name>
</gene>
<evidence type="ECO:0000313" key="3">
    <source>
        <dbReference type="EMBL" id="ABK52150.1"/>
    </source>
</evidence>
<dbReference type="Gene3D" id="2.70.70.10">
    <property type="entry name" value="Glucose Permease (Domain IIA)"/>
    <property type="match status" value="1"/>
</dbReference>
<feature type="region of interest" description="Disordered" evidence="1">
    <location>
        <begin position="97"/>
        <end position="147"/>
    </location>
</feature>
<accession>A0LRU0</accession>
<dbReference type="InterPro" id="IPR011055">
    <property type="entry name" value="Dup_hybrid_motif"/>
</dbReference>
<dbReference type="RefSeq" id="WP_011719213.1">
    <property type="nucleotide sequence ID" value="NC_008578.1"/>
</dbReference>
<dbReference type="InterPro" id="IPR016047">
    <property type="entry name" value="M23ase_b-sheet_dom"/>
</dbReference>
<dbReference type="InParanoid" id="A0LRU0"/>
<reference evidence="3 4" key="1">
    <citation type="journal article" date="2009" name="Genome Res.">
        <title>Complete genome of the cellulolytic thermophile Acidothermus cellulolyticus 11B provides insights into its ecophysiological and evolutionary adaptations.</title>
        <authorList>
            <person name="Barabote R.D."/>
            <person name="Xie G."/>
            <person name="Leu D.H."/>
            <person name="Normand P."/>
            <person name="Necsulea A."/>
            <person name="Daubin V."/>
            <person name="Medigue C."/>
            <person name="Adney W.S."/>
            <person name="Xu X.C."/>
            <person name="Lapidus A."/>
            <person name="Parales R.E."/>
            <person name="Detter C."/>
            <person name="Pujic P."/>
            <person name="Bruce D."/>
            <person name="Lavire C."/>
            <person name="Challacombe J.F."/>
            <person name="Brettin T.S."/>
            <person name="Berry A.M."/>
        </authorList>
    </citation>
    <scope>NUCLEOTIDE SEQUENCE [LARGE SCALE GENOMIC DNA]</scope>
    <source>
        <strain evidence="4">ATCC 43068 / DSM 8971 / 11B</strain>
    </source>
</reference>
<proteinExistence type="predicted"/>
<sequence length="271" mass="27296">MLFITAVNASGIGAGIGNTAPRIITTASAAPGNSFGATDSGIAVVRRLPARAARAANRPGIGGSETGLASTSAAPPATATLSGLNFFSDLLNKNHLVDGLPAPDPGTLQTPGPADQPDNPAPDTAPADEGGSNASPTPAPAPPAPHWVRPNYGPITSPFGRRWGRLHAGVDLGGRYGSPILAATDGTVIFAGSAPGYGRLVKIADSDGTQTWYGHMSRILVHVGETVHAGEEIATVGAAGDATGPHLHFEVRVDGVPVDPVPFLAARGVRL</sequence>
<dbReference type="HOGENOM" id="CLU_1025364_0_0_11"/>
<dbReference type="CDD" id="cd12797">
    <property type="entry name" value="M23_peptidase"/>
    <property type="match status" value="1"/>
</dbReference>
<protein>
    <submittedName>
        <fullName evidence="3">Peptidase M23B</fullName>
    </submittedName>
</protein>
<evidence type="ECO:0000259" key="2">
    <source>
        <dbReference type="Pfam" id="PF01551"/>
    </source>
</evidence>
<dbReference type="KEGG" id="ace:Acel_0376"/>
<dbReference type="SUPFAM" id="SSF51261">
    <property type="entry name" value="Duplicated hybrid motif"/>
    <property type="match status" value="1"/>
</dbReference>
<dbReference type="InterPro" id="IPR050570">
    <property type="entry name" value="Cell_wall_metabolism_enzyme"/>
</dbReference>
<name>A0LRU0_ACIC1</name>
<dbReference type="PANTHER" id="PTHR21666:SF270">
    <property type="entry name" value="MUREIN HYDROLASE ACTIVATOR ENVC"/>
    <property type="match status" value="1"/>
</dbReference>
<dbReference type="Pfam" id="PF01551">
    <property type="entry name" value="Peptidase_M23"/>
    <property type="match status" value="1"/>
</dbReference>
<dbReference type="PANTHER" id="PTHR21666">
    <property type="entry name" value="PEPTIDASE-RELATED"/>
    <property type="match status" value="1"/>
</dbReference>
<dbReference type="EMBL" id="CP000481">
    <property type="protein sequence ID" value="ABK52150.1"/>
    <property type="molecule type" value="Genomic_DNA"/>
</dbReference>
<feature type="domain" description="M23ase beta-sheet core" evidence="2">
    <location>
        <begin position="166"/>
        <end position="260"/>
    </location>
</feature>
<dbReference type="STRING" id="351607.Acel_0376"/>
<feature type="compositionally biased region" description="Low complexity" evidence="1">
    <location>
        <begin position="111"/>
        <end position="128"/>
    </location>
</feature>
<keyword evidence="4" id="KW-1185">Reference proteome</keyword>
<feature type="region of interest" description="Disordered" evidence="1">
    <location>
        <begin position="55"/>
        <end position="75"/>
    </location>
</feature>
<dbReference type="GO" id="GO:0004222">
    <property type="term" value="F:metalloendopeptidase activity"/>
    <property type="evidence" value="ECO:0007669"/>
    <property type="project" value="TreeGrafter"/>
</dbReference>
<organism evidence="3 4">
    <name type="scientific">Acidothermus cellulolyticus (strain ATCC 43068 / DSM 8971 / 11B)</name>
    <dbReference type="NCBI Taxonomy" id="351607"/>
    <lineage>
        <taxon>Bacteria</taxon>
        <taxon>Bacillati</taxon>
        <taxon>Actinomycetota</taxon>
        <taxon>Actinomycetes</taxon>
        <taxon>Acidothermales</taxon>
        <taxon>Acidothermaceae</taxon>
        <taxon>Acidothermus</taxon>
    </lineage>
</organism>
<feature type="compositionally biased region" description="Low complexity" evidence="1">
    <location>
        <begin position="66"/>
        <end position="75"/>
    </location>
</feature>
<dbReference type="eggNOG" id="COG0739">
    <property type="taxonomic scope" value="Bacteria"/>
</dbReference>
<dbReference type="Proteomes" id="UP000008221">
    <property type="component" value="Chromosome"/>
</dbReference>
<evidence type="ECO:0000256" key="1">
    <source>
        <dbReference type="SAM" id="MobiDB-lite"/>
    </source>
</evidence>
<evidence type="ECO:0000313" key="4">
    <source>
        <dbReference type="Proteomes" id="UP000008221"/>
    </source>
</evidence>
<dbReference type="AlphaFoldDB" id="A0LRU0"/>